<name>A0A2X3J7B2_9ENTR</name>
<reference evidence="2 3" key="1">
    <citation type="submission" date="2018-06" db="EMBL/GenBank/DDBJ databases">
        <authorList>
            <consortium name="Pathogen Informatics"/>
            <person name="Doyle S."/>
        </authorList>
    </citation>
    <scope>NUCLEOTIDE SEQUENCE [LARGE SCALE GENOMIC DNA]</scope>
    <source>
        <strain evidence="2 3">NCTC12120</strain>
    </source>
</reference>
<evidence type="ECO:0000256" key="1">
    <source>
        <dbReference type="SAM" id="MobiDB-lite"/>
    </source>
</evidence>
<dbReference type="AlphaFoldDB" id="A0A2X3J7B2"/>
<gene>
    <name evidence="2" type="ORF">NCTC12120_05061</name>
</gene>
<evidence type="ECO:0000313" key="3">
    <source>
        <dbReference type="Proteomes" id="UP000251197"/>
    </source>
</evidence>
<dbReference type="EMBL" id="UAVU01000008">
    <property type="protein sequence ID" value="SQC91881.1"/>
    <property type="molecule type" value="Genomic_DNA"/>
</dbReference>
<protein>
    <submittedName>
        <fullName evidence="2">Uncharacterized protein</fullName>
    </submittedName>
</protein>
<feature type="region of interest" description="Disordered" evidence="1">
    <location>
        <begin position="134"/>
        <end position="154"/>
    </location>
</feature>
<proteinExistence type="predicted"/>
<organism evidence="2 3">
    <name type="scientific">Cedecea neteri</name>
    <dbReference type="NCBI Taxonomy" id="158822"/>
    <lineage>
        <taxon>Bacteria</taxon>
        <taxon>Pseudomonadati</taxon>
        <taxon>Pseudomonadota</taxon>
        <taxon>Gammaproteobacteria</taxon>
        <taxon>Enterobacterales</taxon>
        <taxon>Enterobacteriaceae</taxon>
        <taxon>Cedecea</taxon>
    </lineage>
</organism>
<dbReference type="InterPro" id="IPR036597">
    <property type="entry name" value="Fido-like_dom_sf"/>
</dbReference>
<dbReference type="SUPFAM" id="SSF140931">
    <property type="entry name" value="Fic-like"/>
    <property type="match status" value="1"/>
</dbReference>
<dbReference type="Proteomes" id="UP000251197">
    <property type="component" value="Unassembled WGS sequence"/>
</dbReference>
<sequence length="154" mass="16241">MKPYRPPFSLTSSILSRTIEIGGAAGAVVIECPTDLSACYAKKTVSALFRLLLAIEHNSLSAQQVTAIMEGKRVLAPAKDIQEVRNAILAYEALSGWQSGNVDNLLSAHRVLMLGLVDMPGQLRSGDVGVYREGEADTYGPAGKPGGPADESAV</sequence>
<evidence type="ECO:0000313" key="2">
    <source>
        <dbReference type="EMBL" id="SQC91881.1"/>
    </source>
</evidence>
<dbReference type="Gene3D" id="1.10.3290.10">
    <property type="entry name" value="Fido-like domain"/>
    <property type="match status" value="1"/>
</dbReference>
<accession>A0A2X3J7B2</accession>